<feature type="non-terminal residue" evidence="4">
    <location>
        <position position="506"/>
    </location>
</feature>
<evidence type="ECO:0000256" key="2">
    <source>
        <dbReference type="ARBA" id="ARBA00022801"/>
    </source>
</evidence>
<gene>
    <name evidence="4" type="ORF">METZ01_LOCUS8193</name>
</gene>
<dbReference type="PANTHER" id="PTHR45953:SF1">
    <property type="entry name" value="IDURONATE 2-SULFATASE"/>
    <property type="match status" value="1"/>
</dbReference>
<name>A0A381NLY1_9ZZZZ</name>
<keyword evidence="1" id="KW-0479">Metal-binding</keyword>
<dbReference type="AlphaFoldDB" id="A0A381NLY1"/>
<dbReference type="Pfam" id="PF00884">
    <property type="entry name" value="Sulfatase"/>
    <property type="match status" value="1"/>
</dbReference>
<evidence type="ECO:0000256" key="1">
    <source>
        <dbReference type="ARBA" id="ARBA00022723"/>
    </source>
</evidence>
<dbReference type="PANTHER" id="PTHR45953">
    <property type="entry name" value="IDURONATE 2-SULFATASE"/>
    <property type="match status" value="1"/>
</dbReference>
<keyword evidence="2" id="KW-0378">Hydrolase</keyword>
<protein>
    <recommendedName>
        <fullName evidence="3">Sulfatase N-terminal domain-containing protein</fullName>
    </recommendedName>
</protein>
<dbReference type="Gene3D" id="3.40.720.10">
    <property type="entry name" value="Alkaline Phosphatase, subunit A"/>
    <property type="match status" value="1"/>
</dbReference>
<dbReference type="GO" id="GO:0046872">
    <property type="term" value="F:metal ion binding"/>
    <property type="evidence" value="ECO:0007669"/>
    <property type="project" value="UniProtKB-KW"/>
</dbReference>
<proteinExistence type="predicted"/>
<evidence type="ECO:0000313" key="4">
    <source>
        <dbReference type="EMBL" id="SUZ55339.1"/>
    </source>
</evidence>
<reference evidence="4" key="1">
    <citation type="submission" date="2018-05" db="EMBL/GenBank/DDBJ databases">
        <authorList>
            <person name="Lanie J.A."/>
            <person name="Ng W.-L."/>
            <person name="Kazmierczak K.M."/>
            <person name="Andrzejewski T.M."/>
            <person name="Davidsen T.M."/>
            <person name="Wayne K.J."/>
            <person name="Tettelin H."/>
            <person name="Glass J.I."/>
            <person name="Rusch D."/>
            <person name="Podicherti R."/>
            <person name="Tsui H.-C.T."/>
            <person name="Winkler M.E."/>
        </authorList>
    </citation>
    <scope>NUCLEOTIDE SEQUENCE</scope>
</reference>
<dbReference type="InterPro" id="IPR017850">
    <property type="entry name" value="Alkaline_phosphatase_core_sf"/>
</dbReference>
<sequence>MGKHKNLVFIFSDQQRYDTMACYGNDWIKTPHLNALSEDSFIMERAYVGQPVCTPARGTITTGLHPHNAGPTVNVIPLPPEQKTIAEYLPSEYETAWFGKWHLGDDGNAQHGFKHWISTEDGVSRFVGLSTPPSKSDWHNYLVEKGYSPDSTLHSDRPHLPEEVTQLAPDNWEVFSSEKRSELPPEDQMAHFLGRNAVEFIEHHKDSPFCLYVSTFEPHSPYNGPYNDLYDPASLPVGPAFLKKPENAPLISRLRAENNMQFLEGSSGSYRGYVEKNIVGSHNDISSEYGWRELRARYLANITLVDDMVGMIVDSLEKQGLLDDTIIVFTSEHGEMAGDHGMLEKRSMYDESARVPMIIRAPKIGTEKNVISGNFSHVDLVPTLLDLLDVKVPAGLDGKSVAQVLEEGKNLRNNEVFVEWNGIGSIEDRLLGTPDINSMHQAPWRTIVYRDWKLNLCATDKCELFNLREDPHELNNLIDDPANQDVVRLLSTKIRAWQYKTNDKAP</sequence>
<evidence type="ECO:0000259" key="3">
    <source>
        <dbReference type="Pfam" id="PF00884"/>
    </source>
</evidence>
<dbReference type="GO" id="GO:0008484">
    <property type="term" value="F:sulfuric ester hydrolase activity"/>
    <property type="evidence" value="ECO:0007669"/>
    <property type="project" value="TreeGrafter"/>
</dbReference>
<dbReference type="InterPro" id="IPR000917">
    <property type="entry name" value="Sulfatase_N"/>
</dbReference>
<dbReference type="EMBL" id="UINC01000441">
    <property type="protein sequence ID" value="SUZ55339.1"/>
    <property type="molecule type" value="Genomic_DNA"/>
</dbReference>
<dbReference type="GO" id="GO:0005737">
    <property type="term" value="C:cytoplasm"/>
    <property type="evidence" value="ECO:0007669"/>
    <property type="project" value="TreeGrafter"/>
</dbReference>
<accession>A0A381NLY1</accession>
<organism evidence="4">
    <name type="scientific">marine metagenome</name>
    <dbReference type="NCBI Taxonomy" id="408172"/>
    <lineage>
        <taxon>unclassified sequences</taxon>
        <taxon>metagenomes</taxon>
        <taxon>ecological metagenomes</taxon>
    </lineage>
</organism>
<feature type="domain" description="Sulfatase N-terminal" evidence="3">
    <location>
        <begin position="5"/>
        <end position="390"/>
    </location>
</feature>
<dbReference type="SUPFAM" id="SSF53649">
    <property type="entry name" value="Alkaline phosphatase-like"/>
    <property type="match status" value="1"/>
</dbReference>